<sequence length="152" mass="15823">MRLSVLLTLGAVFTAGLLAVQPVASAQAAVQFYADSGDSCLRGSTAGTLDWLTGPVIRPTVKVDGYLSDDANLSPCTRDGMYSTAVFNAYNGTALVDSETAKADDAQVPLSFTLSDPAGVTAIDRVVVQVCRFSSSPIGISYCGKAAEYKMP</sequence>
<keyword evidence="1" id="KW-0732">Signal</keyword>
<comment type="caution">
    <text evidence="2">The sequence shown here is derived from an EMBL/GenBank/DDBJ whole genome shotgun (WGS) entry which is preliminary data.</text>
</comment>
<protein>
    <recommendedName>
        <fullName evidence="4">Secreted protein</fullName>
    </recommendedName>
</protein>
<dbReference type="Proteomes" id="UP001597097">
    <property type="component" value="Unassembled WGS sequence"/>
</dbReference>
<evidence type="ECO:0000313" key="3">
    <source>
        <dbReference type="Proteomes" id="UP001597097"/>
    </source>
</evidence>
<feature type="chain" id="PRO_5047108808" description="Secreted protein" evidence="1">
    <location>
        <begin position="29"/>
        <end position="152"/>
    </location>
</feature>
<keyword evidence="3" id="KW-1185">Reference proteome</keyword>
<reference evidence="3" key="1">
    <citation type="journal article" date="2019" name="Int. J. Syst. Evol. Microbiol.">
        <title>The Global Catalogue of Microorganisms (GCM) 10K type strain sequencing project: providing services to taxonomists for standard genome sequencing and annotation.</title>
        <authorList>
            <consortium name="The Broad Institute Genomics Platform"/>
            <consortium name="The Broad Institute Genome Sequencing Center for Infectious Disease"/>
            <person name="Wu L."/>
            <person name="Ma J."/>
        </authorList>
    </citation>
    <scope>NUCLEOTIDE SEQUENCE [LARGE SCALE GENOMIC DNA]</scope>
    <source>
        <strain evidence="3">CGMCC 1.15399</strain>
    </source>
</reference>
<dbReference type="EMBL" id="JBHUCM010000038">
    <property type="protein sequence ID" value="MFD1543220.1"/>
    <property type="molecule type" value="Genomic_DNA"/>
</dbReference>
<name>A0ABW4GKU7_9ACTN</name>
<evidence type="ECO:0008006" key="4">
    <source>
        <dbReference type="Google" id="ProtNLM"/>
    </source>
</evidence>
<dbReference type="RefSeq" id="WP_219536099.1">
    <property type="nucleotide sequence ID" value="NZ_JAHKRM010000028.1"/>
</dbReference>
<evidence type="ECO:0000256" key="1">
    <source>
        <dbReference type="SAM" id="SignalP"/>
    </source>
</evidence>
<proteinExistence type="predicted"/>
<organism evidence="2 3">
    <name type="scientific">Nonomuraea guangzhouensis</name>
    <dbReference type="NCBI Taxonomy" id="1291555"/>
    <lineage>
        <taxon>Bacteria</taxon>
        <taxon>Bacillati</taxon>
        <taxon>Actinomycetota</taxon>
        <taxon>Actinomycetes</taxon>
        <taxon>Streptosporangiales</taxon>
        <taxon>Streptosporangiaceae</taxon>
        <taxon>Nonomuraea</taxon>
    </lineage>
</organism>
<accession>A0ABW4GKU7</accession>
<evidence type="ECO:0000313" key="2">
    <source>
        <dbReference type="EMBL" id="MFD1543220.1"/>
    </source>
</evidence>
<feature type="signal peptide" evidence="1">
    <location>
        <begin position="1"/>
        <end position="28"/>
    </location>
</feature>
<gene>
    <name evidence="2" type="ORF">ACFSJ0_39660</name>
</gene>